<dbReference type="Gene3D" id="3.40.50.300">
    <property type="entry name" value="P-loop containing nucleotide triphosphate hydrolases"/>
    <property type="match status" value="1"/>
</dbReference>
<keyword evidence="1" id="KW-0813">Transport</keyword>
<accession>A1WGL8</accession>
<protein>
    <submittedName>
        <fullName evidence="6">ABC transporter related</fullName>
    </submittedName>
</protein>
<dbReference type="STRING" id="391735.Veis_0998"/>
<reference evidence="7" key="1">
    <citation type="submission" date="2006-12" db="EMBL/GenBank/DDBJ databases">
        <title>Complete sequence of chromosome 1 of Verminephrobacter eiseniae EF01-2.</title>
        <authorList>
            <person name="Copeland A."/>
            <person name="Lucas S."/>
            <person name="Lapidus A."/>
            <person name="Barry K."/>
            <person name="Detter J.C."/>
            <person name="Glavina del Rio T."/>
            <person name="Dalin E."/>
            <person name="Tice H."/>
            <person name="Pitluck S."/>
            <person name="Chertkov O."/>
            <person name="Brettin T."/>
            <person name="Bruce D."/>
            <person name="Han C."/>
            <person name="Tapia R."/>
            <person name="Gilna P."/>
            <person name="Schmutz J."/>
            <person name="Larimer F."/>
            <person name="Land M."/>
            <person name="Hauser L."/>
            <person name="Kyrpides N."/>
            <person name="Kim E."/>
            <person name="Stahl D."/>
            <person name="Richardson P."/>
        </authorList>
    </citation>
    <scope>NUCLEOTIDE SEQUENCE [LARGE SCALE GENOMIC DNA]</scope>
    <source>
        <strain evidence="7">EF01-2</strain>
    </source>
</reference>
<evidence type="ECO:0000256" key="2">
    <source>
        <dbReference type="ARBA" id="ARBA00022475"/>
    </source>
</evidence>
<dbReference type="eggNOG" id="COG3842">
    <property type="taxonomic scope" value="Bacteria"/>
</dbReference>
<keyword evidence="3" id="KW-0547">Nucleotide-binding</keyword>
<dbReference type="AlphaFoldDB" id="A1WGL8"/>
<dbReference type="InterPro" id="IPR017871">
    <property type="entry name" value="ABC_transporter-like_CS"/>
</dbReference>
<dbReference type="PANTHER" id="PTHR42781">
    <property type="entry name" value="SPERMIDINE/PUTRESCINE IMPORT ATP-BINDING PROTEIN POTA"/>
    <property type="match status" value="1"/>
</dbReference>
<evidence type="ECO:0000313" key="7">
    <source>
        <dbReference type="Proteomes" id="UP000000374"/>
    </source>
</evidence>
<dbReference type="Pfam" id="PF00005">
    <property type="entry name" value="ABC_tran"/>
    <property type="match status" value="1"/>
</dbReference>
<dbReference type="GO" id="GO:0005524">
    <property type="term" value="F:ATP binding"/>
    <property type="evidence" value="ECO:0007669"/>
    <property type="project" value="UniProtKB-KW"/>
</dbReference>
<evidence type="ECO:0000259" key="5">
    <source>
        <dbReference type="PROSITE" id="PS50893"/>
    </source>
</evidence>
<dbReference type="KEGG" id="vei:Veis_0998"/>
<evidence type="ECO:0000313" key="6">
    <source>
        <dbReference type="EMBL" id="ABM56775.1"/>
    </source>
</evidence>
<dbReference type="Proteomes" id="UP000000374">
    <property type="component" value="Chromosome"/>
</dbReference>
<dbReference type="HOGENOM" id="CLU_000604_1_1_4"/>
<keyword evidence="2" id="KW-0472">Membrane</keyword>
<dbReference type="GO" id="GO:0016887">
    <property type="term" value="F:ATP hydrolysis activity"/>
    <property type="evidence" value="ECO:0007669"/>
    <property type="project" value="InterPro"/>
</dbReference>
<evidence type="ECO:0000256" key="3">
    <source>
        <dbReference type="ARBA" id="ARBA00022741"/>
    </source>
</evidence>
<dbReference type="GO" id="GO:0022857">
    <property type="term" value="F:transmembrane transporter activity"/>
    <property type="evidence" value="ECO:0007669"/>
    <property type="project" value="InterPro"/>
</dbReference>
<evidence type="ECO:0000256" key="4">
    <source>
        <dbReference type="ARBA" id="ARBA00022840"/>
    </source>
</evidence>
<keyword evidence="7" id="KW-1185">Reference proteome</keyword>
<proteinExistence type="predicted"/>
<dbReference type="PANTHER" id="PTHR42781:SF4">
    <property type="entry name" value="SPERMIDINE_PUTRESCINE IMPORT ATP-BINDING PROTEIN POTA"/>
    <property type="match status" value="1"/>
</dbReference>
<dbReference type="InterPro" id="IPR003593">
    <property type="entry name" value="AAA+_ATPase"/>
</dbReference>
<dbReference type="PROSITE" id="PS50893">
    <property type="entry name" value="ABC_TRANSPORTER_2"/>
    <property type="match status" value="1"/>
</dbReference>
<dbReference type="GO" id="GO:0043190">
    <property type="term" value="C:ATP-binding cassette (ABC) transporter complex"/>
    <property type="evidence" value="ECO:0007669"/>
    <property type="project" value="InterPro"/>
</dbReference>
<organism evidence="6 7">
    <name type="scientific">Verminephrobacter eiseniae (strain EF01-2)</name>
    <dbReference type="NCBI Taxonomy" id="391735"/>
    <lineage>
        <taxon>Bacteria</taxon>
        <taxon>Pseudomonadati</taxon>
        <taxon>Pseudomonadota</taxon>
        <taxon>Betaproteobacteria</taxon>
        <taxon>Burkholderiales</taxon>
        <taxon>Comamonadaceae</taxon>
        <taxon>Verminephrobacter</taxon>
    </lineage>
</organism>
<dbReference type="SMART" id="SM00382">
    <property type="entry name" value="AAA"/>
    <property type="match status" value="1"/>
</dbReference>
<dbReference type="Gene3D" id="2.40.50.100">
    <property type="match status" value="1"/>
</dbReference>
<dbReference type="GeneID" id="76459675"/>
<evidence type="ECO:0000256" key="1">
    <source>
        <dbReference type="ARBA" id="ARBA00022448"/>
    </source>
</evidence>
<dbReference type="InterPro" id="IPR013611">
    <property type="entry name" value="Transp-assoc_OB_typ2"/>
</dbReference>
<dbReference type="SUPFAM" id="SSF50331">
    <property type="entry name" value="MOP-like"/>
    <property type="match status" value="1"/>
</dbReference>
<dbReference type="InterPro" id="IPR003439">
    <property type="entry name" value="ABC_transporter-like_ATP-bd"/>
</dbReference>
<dbReference type="EMBL" id="CP000542">
    <property type="protein sequence ID" value="ABM56775.1"/>
    <property type="molecule type" value="Genomic_DNA"/>
</dbReference>
<sequence>MQHDLELLNLCKRYPGGHQAVDNFCLQARRGEFISIVGPSGCGKTTTLRMLAGFESLSSGRILLRGQDIGHLPPEQRPTSTIFQDFALFPHMTVRENIAFGLQVRRLAPAAMKARIDHMLGLFELDAVAGRRGSQLSGGQRQRVALARGLAVQPDILLLDEPLGALDANLRKSIQHELKLLQREVGITFLFVTHAQSEALVLSDRVVVMNRGRAEQIATPHTLYTRPATPFVARFIGRNALLAGRVQALGHGVALVDTALGLLKGSPAENSGLRIGDRALLVVPSEAMDLRAAPDDETQAPEGQIAGHVSGRTYTGQTVRLQVELADGECLSIKRHVDHADDLPNAARVQVSWPIAEATVIPAGPDPGSCL</sequence>
<keyword evidence="2" id="KW-1003">Cell membrane</keyword>
<dbReference type="GO" id="GO:0015847">
    <property type="term" value="P:putrescine transport"/>
    <property type="evidence" value="ECO:0007669"/>
    <property type="project" value="UniProtKB-ARBA"/>
</dbReference>
<dbReference type="RefSeq" id="WP_011808787.1">
    <property type="nucleotide sequence ID" value="NC_008786.1"/>
</dbReference>
<dbReference type="InterPro" id="IPR027417">
    <property type="entry name" value="P-loop_NTPase"/>
</dbReference>
<feature type="domain" description="ABC transporter" evidence="5">
    <location>
        <begin position="5"/>
        <end position="236"/>
    </location>
</feature>
<dbReference type="Pfam" id="PF08402">
    <property type="entry name" value="TOBE_2"/>
    <property type="match status" value="1"/>
</dbReference>
<dbReference type="InterPro" id="IPR050093">
    <property type="entry name" value="ABC_SmlMolc_Importer"/>
</dbReference>
<name>A1WGL8_VEREI</name>
<dbReference type="FunFam" id="3.40.50.300:FF:000133">
    <property type="entry name" value="Spermidine/putrescine import ATP-binding protein PotA"/>
    <property type="match status" value="1"/>
</dbReference>
<dbReference type="SUPFAM" id="SSF52540">
    <property type="entry name" value="P-loop containing nucleoside triphosphate hydrolases"/>
    <property type="match status" value="1"/>
</dbReference>
<gene>
    <name evidence="6" type="ordered locus">Veis_0998</name>
</gene>
<dbReference type="OrthoDB" id="5298774at2"/>
<dbReference type="PROSITE" id="PS00211">
    <property type="entry name" value="ABC_TRANSPORTER_1"/>
    <property type="match status" value="1"/>
</dbReference>
<dbReference type="InterPro" id="IPR008995">
    <property type="entry name" value="Mo/tungstate-bd_C_term_dom"/>
</dbReference>
<keyword evidence="4" id="KW-0067">ATP-binding</keyword>